<organism evidence="2 3">
    <name type="scientific">Sporolactobacillus kofuensis</name>
    <dbReference type="NCBI Taxonomy" id="269672"/>
    <lineage>
        <taxon>Bacteria</taxon>
        <taxon>Bacillati</taxon>
        <taxon>Bacillota</taxon>
        <taxon>Bacilli</taxon>
        <taxon>Bacillales</taxon>
        <taxon>Sporolactobacillaceae</taxon>
        <taxon>Sporolactobacillus</taxon>
    </lineage>
</organism>
<accession>A0ABW1WEB0</accession>
<evidence type="ECO:0000313" key="3">
    <source>
        <dbReference type="Proteomes" id="UP001596267"/>
    </source>
</evidence>
<protein>
    <submittedName>
        <fullName evidence="2">YpoC family protein</fullName>
    </submittedName>
</protein>
<name>A0ABW1WEB0_9BACL</name>
<dbReference type="Pfam" id="PF21747">
    <property type="entry name" value="YpoC"/>
    <property type="match status" value="1"/>
</dbReference>
<keyword evidence="3" id="KW-1185">Reference proteome</keyword>
<dbReference type="Proteomes" id="UP001596267">
    <property type="component" value="Unassembled WGS sequence"/>
</dbReference>
<dbReference type="RefSeq" id="WP_253054858.1">
    <property type="nucleotide sequence ID" value="NZ_JAMXWN010000009.1"/>
</dbReference>
<dbReference type="EMBL" id="JBHSTQ010000009">
    <property type="protein sequence ID" value="MFC6386902.1"/>
    <property type="molecule type" value="Genomic_DNA"/>
</dbReference>
<dbReference type="InterPro" id="IPR048427">
    <property type="entry name" value="YpoC"/>
</dbReference>
<sequence>MEQPCISIELTDSFHVKPFYQNCRLLDVKAMPSHFSFEYPFFYDMLYCQQKDAYSLWPWQTRENYFHIFWEQKKEELRTSFHDRNLKAVRQPMLQSIAAFIDQMYWSAGKPVRSLVHDVILTDLSTLPFAPLNSKERVNYLLKQPDRYLSFIQLDELEQELVKKLAIYRRKQKIENESGR</sequence>
<proteinExistence type="predicted"/>
<reference evidence="3" key="1">
    <citation type="journal article" date="2019" name="Int. J. Syst. Evol. Microbiol.">
        <title>The Global Catalogue of Microorganisms (GCM) 10K type strain sequencing project: providing services to taxonomists for standard genome sequencing and annotation.</title>
        <authorList>
            <consortium name="The Broad Institute Genomics Platform"/>
            <consortium name="The Broad Institute Genome Sequencing Center for Infectious Disease"/>
            <person name="Wu L."/>
            <person name="Ma J."/>
        </authorList>
    </citation>
    <scope>NUCLEOTIDE SEQUENCE [LARGE SCALE GENOMIC DNA]</scope>
    <source>
        <strain evidence="3">CCUG 42001</strain>
    </source>
</reference>
<evidence type="ECO:0000313" key="2">
    <source>
        <dbReference type="EMBL" id="MFC6386902.1"/>
    </source>
</evidence>
<gene>
    <name evidence="2" type="ORF">ACFP7A_09835</name>
</gene>
<evidence type="ECO:0000259" key="1">
    <source>
        <dbReference type="Pfam" id="PF21747"/>
    </source>
</evidence>
<feature type="domain" description="YpoC-like" evidence="1">
    <location>
        <begin position="70"/>
        <end position="172"/>
    </location>
</feature>
<comment type="caution">
    <text evidence="2">The sequence shown here is derived from an EMBL/GenBank/DDBJ whole genome shotgun (WGS) entry which is preliminary data.</text>
</comment>